<reference evidence="2" key="1">
    <citation type="submission" date="2019-11" db="EMBL/GenBank/DDBJ databases">
        <authorList>
            <person name="Feng L."/>
        </authorList>
    </citation>
    <scope>NUCLEOTIDE SEQUENCE</scope>
    <source>
        <strain evidence="2">AundefinedLFYP135</strain>
    </source>
</reference>
<dbReference type="AlphaFoldDB" id="A0A6N2UYP7"/>
<feature type="transmembrane region" description="Helical" evidence="1">
    <location>
        <begin position="15"/>
        <end position="36"/>
    </location>
</feature>
<feature type="transmembrane region" description="Helical" evidence="1">
    <location>
        <begin position="136"/>
        <end position="159"/>
    </location>
</feature>
<dbReference type="EMBL" id="CACRSL010000005">
    <property type="protein sequence ID" value="VYT22820.1"/>
    <property type="molecule type" value="Genomic_DNA"/>
</dbReference>
<proteinExistence type="predicted"/>
<evidence type="ECO:0000256" key="1">
    <source>
        <dbReference type="SAM" id="Phobius"/>
    </source>
</evidence>
<evidence type="ECO:0000313" key="2">
    <source>
        <dbReference type="EMBL" id="VYT22820.1"/>
    </source>
</evidence>
<feature type="transmembrane region" description="Helical" evidence="1">
    <location>
        <begin position="78"/>
        <end position="100"/>
    </location>
</feature>
<organism evidence="2">
    <name type="scientific">uncultured Anaerotruncus sp</name>
    <dbReference type="NCBI Taxonomy" id="905011"/>
    <lineage>
        <taxon>Bacteria</taxon>
        <taxon>Bacillati</taxon>
        <taxon>Bacillota</taxon>
        <taxon>Clostridia</taxon>
        <taxon>Eubacteriales</taxon>
        <taxon>Oscillospiraceae</taxon>
        <taxon>Anaerotruncus</taxon>
        <taxon>environmental samples</taxon>
    </lineage>
</organism>
<name>A0A6N2UYP7_9FIRM</name>
<feature type="transmembrane region" description="Helical" evidence="1">
    <location>
        <begin position="43"/>
        <end position="66"/>
    </location>
</feature>
<sequence>MNNNKAKVYAVKYCSYVLILLALYVLQTTPGFLSVFGIKPNLVIPAVVCIAMVEGEFVGGLLGALGGMLLDLGAFSVFGFYSIQLLVICVAIGLLVIYLMKNNLLSAAILCGGTALFLGITQFFFLYALWGYEDVFRLYLTKILPTGVYTTVFTPLFYWGSRKLYDFYQSKLEL</sequence>
<keyword evidence="1" id="KW-0472">Membrane</keyword>
<protein>
    <submittedName>
        <fullName evidence="2">Uncharacterized protein</fullName>
    </submittedName>
</protein>
<keyword evidence="1" id="KW-0812">Transmembrane</keyword>
<gene>
    <name evidence="2" type="ORF">AULFYP135_02149</name>
</gene>
<accession>A0A6N2UYP7</accession>
<keyword evidence="1" id="KW-1133">Transmembrane helix</keyword>
<feature type="transmembrane region" description="Helical" evidence="1">
    <location>
        <begin position="107"/>
        <end position="130"/>
    </location>
</feature>